<proteinExistence type="predicted"/>
<reference evidence="1 2" key="1">
    <citation type="submission" date="2020-08" db="EMBL/GenBank/DDBJ databases">
        <title>Bridging the membrane lipid divide: bacteria of the FCB group superphylum have the potential to synthesize archaeal ether lipids.</title>
        <authorList>
            <person name="Villanueva L."/>
            <person name="Von Meijenfeldt F.A.B."/>
            <person name="Westbye A.B."/>
            <person name="Yadav S."/>
            <person name="Hopmans E.C."/>
            <person name="Dutilh B.E."/>
            <person name="Sinninghe Damste J.S."/>
        </authorList>
    </citation>
    <scope>NUCLEOTIDE SEQUENCE [LARGE SCALE GENOMIC DNA]</scope>
    <source>
        <strain evidence="1">NIOZ-UU17</strain>
    </source>
</reference>
<dbReference type="PANTHER" id="PTHR34504:SF2">
    <property type="entry name" value="UPF0150 PROTEIN SSL0259"/>
    <property type="match status" value="1"/>
</dbReference>
<dbReference type="PANTHER" id="PTHR34504">
    <property type="entry name" value="ANTITOXIN HICB"/>
    <property type="match status" value="1"/>
</dbReference>
<dbReference type="Gene3D" id="3.30.160.250">
    <property type="match status" value="1"/>
</dbReference>
<comment type="caution">
    <text evidence="1">The sequence shown here is derived from an EMBL/GenBank/DDBJ whole genome shotgun (WGS) entry which is preliminary data.</text>
</comment>
<dbReference type="Proteomes" id="UP000605201">
    <property type="component" value="Unassembled WGS sequence"/>
</dbReference>
<dbReference type="AlphaFoldDB" id="A0A8J6NVS2"/>
<sequence length="79" mass="8881">MDIFGYTAVVWKETEGYVSKCPELGVASCGNSFEDALLNLREAVELYLENAKELNILDDFSESLRSKEKYTAHFEAAIP</sequence>
<evidence type="ECO:0000313" key="1">
    <source>
        <dbReference type="EMBL" id="MBC8434264.1"/>
    </source>
</evidence>
<dbReference type="InterPro" id="IPR035069">
    <property type="entry name" value="TTHA1013/TTHA0281-like"/>
</dbReference>
<organism evidence="1 2">
    <name type="scientific">Candidatus Desulfatibia vada</name>
    <dbReference type="NCBI Taxonomy" id="2841696"/>
    <lineage>
        <taxon>Bacteria</taxon>
        <taxon>Pseudomonadati</taxon>
        <taxon>Thermodesulfobacteriota</taxon>
        <taxon>Desulfobacteria</taxon>
        <taxon>Desulfobacterales</taxon>
        <taxon>Desulfobacterales incertae sedis</taxon>
        <taxon>Candidatus Desulfatibia</taxon>
    </lineage>
</organism>
<evidence type="ECO:0000313" key="2">
    <source>
        <dbReference type="Proteomes" id="UP000605201"/>
    </source>
</evidence>
<dbReference type="SUPFAM" id="SSF143100">
    <property type="entry name" value="TTHA1013/TTHA0281-like"/>
    <property type="match status" value="1"/>
</dbReference>
<accession>A0A8J6NVS2</accession>
<dbReference type="EMBL" id="JACNIG010000406">
    <property type="protein sequence ID" value="MBC8434264.1"/>
    <property type="molecule type" value="Genomic_DNA"/>
</dbReference>
<dbReference type="InterPro" id="IPR051404">
    <property type="entry name" value="TA_system_antitoxin"/>
</dbReference>
<protein>
    <submittedName>
        <fullName evidence="1">Type II toxin-antitoxin system HicB family antitoxin</fullName>
    </submittedName>
</protein>
<name>A0A8J6NVS2_9BACT</name>
<gene>
    <name evidence="1" type="ORF">H8D96_20335</name>
</gene>